<dbReference type="Gene3D" id="1.20.210.10">
    <property type="entry name" value="Cytochrome c oxidase-like, subunit I domain"/>
    <property type="match status" value="1"/>
</dbReference>
<reference evidence="2 3" key="1">
    <citation type="submission" date="2022-07" db="EMBL/GenBank/DDBJ databases">
        <authorList>
            <person name="Li W.-J."/>
            <person name="Deng Q.-Q."/>
        </authorList>
    </citation>
    <scope>NUCLEOTIDE SEQUENCE [LARGE SCALE GENOMIC DNA]</scope>
    <source>
        <strain evidence="2 3">SYSU M60028</strain>
    </source>
</reference>
<keyword evidence="1" id="KW-0472">Membrane</keyword>
<feature type="transmembrane region" description="Helical" evidence="1">
    <location>
        <begin position="73"/>
        <end position="91"/>
    </location>
</feature>
<keyword evidence="3" id="KW-1185">Reference proteome</keyword>
<name>A0ABT1L784_9HYPH</name>
<dbReference type="EMBL" id="JANCLU010000001">
    <property type="protein sequence ID" value="MCP8936926.1"/>
    <property type="molecule type" value="Genomic_DNA"/>
</dbReference>
<dbReference type="RefSeq" id="WP_254737317.1">
    <property type="nucleotide sequence ID" value="NZ_JANCLU010000001.1"/>
</dbReference>
<keyword evidence="1" id="KW-0812">Transmembrane</keyword>
<evidence type="ECO:0000313" key="2">
    <source>
        <dbReference type="EMBL" id="MCP8936926.1"/>
    </source>
</evidence>
<evidence type="ECO:0000256" key="1">
    <source>
        <dbReference type="SAM" id="Phobius"/>
    </source>
</evidence>
<protein>
    <recommendedName>
        <fullName evidence="4">DUF2214 domain-containing protein</fullName>
    </recommendedName>
</protein>
<feature type="transmembrane region" description="Helical" evidence="1">
    <location>
        <begin position="28"/>
        <end position="52"/>
    </location>
</feature>
<sequence length="174" mass="19400">MWNAMRTFEAGDFSSWLREGNFIIEPFATYYVLLGFHAIGMAVVVGICFMLSSRILGFQLVVSMAAARHMLRLAWWGFWLNLASGVLLILAQPRREFMTELFWVKMAVIVWAVLAMRSMGRGLAAVRPVADARGGVVELAPWSLRVTALMVDLGWLLAIVSGRLVGYTQPPPPL</sequence>
<feature type="transmembrane region" description="Helical" evidence="1">
    <location>
        <begin position="97"/>
        <end position="116"/>
    </location>
</feature>
<dbReference type="SUPFAM" id="SSF81442">
    <property type="entry name" value="Cytochrome c oxidase subunit I-like"/>
    <property type="match status" value="1"/>
</dbReference>
<evidence type="ECO:0000313" key="3">
    <source>
        <dbReference type="Proteomes" id="UP001205890"/>
    </source>
</evidence>
<organism evidence="2 3">
    <name type="scientific">Alsobacter ponti</name>
    <dbReference type="NCBI Taxonomy" id="2962936"/>
    <lineage>
        <taxon>Bacteria</taxon>
        <taxon>Pseudomonadati</taxon>
        <taxon>Pseudomonadota</taxon>
        <taxon>Alphaproteobacteria</taxon>
        <taxon>Hyphomicrobiales</taxon>
        <taxon>Alsobacteraceae</taxon>
        <taxon>Alsobacter</taxon>
    </lineage>
</organism>
<keyword evidence="1" id="KW-1133">Transmembrane helix</keyword>
<dbReference type="InterPro" id="IPR036927">
    <property type="entry name" value="Cyt_c_oxase-like_su1_sf"/>
</dbReference>
<comment type="caution">
    <text evidence="2">The sequence shown here is derived from an EMBL/GenBank/DDBJ whole genome shotgun (WGS) entry which is preliminary data.</text>
</comment>
<dbReference type="Proteomes" id="UP001205890">
    <property type="component" value="Unassembled WGS sequence"/>
</dbReference>
<proteinExistence type="predicted"/>
<gene>
    <name evidence="2" type="ORF">NK718_00210</name>
</gene>
<evidence type="ECO:0008006" key="4">
    <source>
        <dbReference type="Google" id="ProtNLM"/>
    </source>
</evidence>
<accession>A0ABT1L784</accession>